<proteinExistence type="predicted"/>
<keyword evidence="2" id="KW-1185">Reference proteome</keyword>
<reference evidence="1 2" key="1">
    <citation type="journal article" date="2018" name="Sci. Rep.">
        <title>Genomic signatures of local adaptation to the degree of environmental predictability in rotifers.</title>
        <authorList>
            <person name="Franch-Gras L."/>
            <person name="Hahn C."/>
            <person name="Garcia-Roger E.M."/>
            <person name="Carmona M.J."/>
            <person name="Serra M."/>
            <person name="Gomez A."/>
        </authorList>
    </citation>
    <scope>NUCLEOTIDE SEQUENCE [LARGE SCALE GENOMIC DNA]</scope>
    <source>
        <strain evidence="1">HYR1</strain>
    </source>
</reference>
<organism evidence="1 2">
    <name type="scientific">Brachionus plicatilis</name>
    <name type="common">Marine rotifer</name>
    <name type="synonym">Brachionus muelleri</name>
    <dbReference type="NCBI Taxonomy" id="10195"/>
    <lineage>
        <taxon>Eukaryota</taxon>
        <taxon>Metazoa</taxon>
        <taxon>Spiralia</taxon>
        <taxon>Gnathifera</taxon>
        <taxon>Rotifera</taxon>
        <taxon>Eurotatoria</taxon>
        <taxon>Monogononta</taxon>
        <taxon>Pseudotrocha</taxon>
        <taxon>Ploima</taxon>
        <taxon>Brachionidae</taxon>
        <taxon>Brachionus</taxon>
    </lineage>
</organism>
<dbReference type="AlphaFoldDB" id="A0A3M7S860"/>
<sequence>MYSDQKKFKIHHQYKIILEFIPEKVLNKKKLRICRNLKVTYGHIGFIQQEVKKGRWKKNGMFQSTKF</sequence>
<evidence type="ECO:0000313" key="2">
    <source>
        <dbReference type="Proteomes" id="UP000276133"/>
    </source>
</evidence>
<gene>
    <name evidence="1" type="ORF">BpHYR1_024157</name>
</gene>
<comment type="caution">
    <text evidence="1">The sequence shown here is derived from an EMBL/GenBank/DDBJ whole genome shotgun (WGS) entry which is preliminary data.</text>
</comment>
<protein>
    <submittedName>
        <fullName evidence="1">Uncharacterized protein</fullName>
    </submittedName>
</protein>
<dbReference type="Proteomes" id="UP000276133">
    <property type="component" value="Unassembled WGS sequence"/>
</dbReference>
<evidence type="ECO:0000313" key="1">
    <source>
        <dbReference type="EMBL" id="RNA31760.1"/>
    </source>
</evidence>
<dbReference type="EMBL" id="REGN01001900">
    <property type="protein sequence ID" value="RNA31760.1"/>
    <property type="molecule type" value="Genomic_DNA"/>
</dbReference>
<name>A0A3M7S860_BRAPC</name>
<accession>A0A3M7S860</accession>